<proteinExistence type="inferred from homology"/>
<keyword evidence="5" id="KW-0472">Membrane</keyword>
<sequence length="372" mass="41231">MKKLKLLIILPLIACIFTGCWDQKILEKIGFNLELGVESNPNGLSVSYVSPLIAPDESGKIISIEKLDGVSTLREAREKAKLSSSKKVESGVLDHILFSSELAASGLDDILSVLEREADDPTQSYLVIVDGSPRKLLSSISEFKTKPRSDIYLKSLIESGIESSYIPDTAVHDYDINLFSGTIDLIVPMMKLGNEEVELTGSALFHKDKMVGSINIRETSILLSLMGKKKPMEYICKTVDNTEVSSHKLVGMAVTLKDAKRKIKVTLENGRPIVNISLSYKARCDDARWGIDFTNKEIKANIESKIAENIKDDSMMVLDKCQKAGSDPMGIGDILRANYPNYWSNTTWLKAYQDATFNVDVKLHINSHGLIK</sequence>
<comment type="subcellular location">
    <subcellularLocation>
        <location evidence="1">Membrane</location>
        <topology evidence="1">Lipid-anchor</topology>
    </subcellularLocation>
</comment>
<evidence type="ECO:0000256" key="3">
    <source>
        <dbReference type="ARBA" id="ARBA00022544"/>
    </source>
</evidence>
<comment type="similarity">
    <text evidence="2">Belongs to the GerABKC lipoprotein family.</text>
</comment>
<keyword evidence="6" id="KW-0564">Palmitate</keyword>
<protein>
    <submittedName>
        <fullName evidence="10">Ger(X)C family spore germination protein</fullName>
    </submittedName>
</protein>
<dbReference type="EMBL" id="JBJHZY010000003">
    <property type="protein sequence ID" value="MFL0269201.1"/>
    <property type="molecule type" value="Genomic_DNA"/>
</dbReference>
<dbReference type="Proteomes" id="UP001623661">
    <property type="component" value="Unassembled WGS sequence"/>
</dbReference>
<evidence type="ECO:0000256" key="5">
    <source>
        <dbReference type="ARBA" id="ARBA00023136"/>
    </source>
</evidence>
<evidence type="ECO:0000259" key="8">
    <source>
        <dbReference type="Pfam" id="PF05504"/>
    </source>
</evidence>
<gene>
    <name evidence="10" type="ORF">ACJDUH_13985</name>
</gene>
<dbReference type="InterPro" id="IPR046953">
    <property type="entry name" value="Spore_GerAC-like_C"/>
</dbReference>
<dbReference type="NCBIfam" id="TIGR02887">
    <property type="entry name" value="spore_ger_x_C"/>
    <property type="match status" value="1"/>
</dbReference>
<feature type="domain" description="Spore germination protein N-terminal" evidence="9">
    <location>
        <begin position="22"/>
        <end position="192"/>
    </location>
</feature>
<evidence type="ECO:0000256" key="6">
    <source>
        <dbReference type="ARBA" id="ARBA00023139"/>
    </source>
</evidence>
<dbReference type="InterPro" id="IPR008844">
    <property type="entry name" value="Spore_GerAC-like"/>
</dbReference>
<organism evidence="10 11">
    <name type="scientific">Candidatus Clostridium radicumherbarum</name>
    <dbReference type="NCBI Taxonomy" id="3381662"/>
    <lineage>
        <taxon>Bacteria</taxon>
        <taxon>Bacillati</taxon>
        <taxon>Bacillota</taxon>
        <taxon>Clostridia</taxon>
        <taxon>Eubacteriales</taxon>
        <taxon>Clostridiaceae</taxon>
        <taxon>Clostridium</taxon>
    </lineage>
</organism>
<evidence type="ECO:0000256" key="1">
    <source>
        <dbReference type="ARBA" id="ARBA00004635"/>
    </source>
</evidence>
<keyword evidence="4" id="KW-0732">Signal</keyword>
<comment type="caution">
    <text evidence="10">The sequence shown here is derived from an EMBL/GenBank/DDBJ whole genome shotgun (WGS) entry which is preliminary data.</text>
</comment>
<feature type="domain" description="Spore germination GerAC-like C-terminal" evidence="8">
    <location>
        <begin position="200"/>
        <end position="369"/>
    </location>
</feature>
<evidence type="ECO:0000256" key="2">
    <source>
        <dbReference type="ARBA" id="ARBA00007886"/>
    </source>
</evidence>
<dbReference type="InterPro" id="IPR057336">
    <property type="entry name" value="GerAC_N"/>
</dbReference>
<name>A0ABW8TXB8_9CLOT</name>
<dbReference type="Pfam" id="PF25198">
    <property type="entry name" value="Spore_GerAC_N"/>
    <property type="match status" value="1"/>
</dbReference>
<evidence type="ECO:0000259" key="9">
    <source>
        <dbReference type="Pfam" id="PF25198"/>
    </source>
</evidence>
<dbReference type="PANTHER" id="PTHR35789">
    <property type="entry name" value="SPORE GERMINATION PROTEIN B3"/>
    <property type="match status" value="1"/>
</dbReference>
<dbReference type="Pfam" id="PF05504">
    <property type="entry name" value="Spore_GerAC"/>
    <property type="match status" value="1"/>
</dbReference>
<evidence type="ECO:0000256" key="7">
    <source>
        <dbReference type="ARBA" id="ARBA00023288"/>
    </source>
</evidence>
<reference evidence="10 11" key="1">
    <citation type="submission" date="2024-11" db="EMBL/GenBank/DDBJ databases">
        <authorList>
            <person name="Heng Y.C."/>
            <person name="Lim A.C.H."/>
            <person name="Lee J.K.Y."/>
            <person name="Kittelmann S."/>
        </authorList>
    </citation>
    <scope>NUCLEOTIDE SEQUENCE [LARGE SCALE GENOMIC DNA]</scope>
    <source>
        <strain evidence="10 11">WILCCON 0202</strain>
    </source>
</reference>
<dbReference type="RefSeq" id="WP_406765831.1">
    <property type="nucleotide sequence ID" value="NZ_JBJHZY010000003.1"/>
</dbReference>
<evidence type="ECO:0000256" key="4">
    <source>
        <dbReference type="ARBA" id="ARBA00022729"/>
    </source>
</evidence>
<evidence type="ECO:0000313" key="10">
    <source>
        <dbReference type="EMBL" id="MFL0269201.1"/>
    </source>
</evidence>
<dbReference type="PANTHER" id="PTHR35789:SF1">
    <property type="entry name" value="SPORE GERMINATION PROTEIN B3"/>
    <property type="match status" value="1"/>
</dbReference>
<keyword evidence="3" id="KW-0309">Germination</keyword>
<evidence type="ECO:0000313" key="11">
    <source>
        <dbReference type="Proteomes" id="UP001623661"/>
    </source>
</evidence>
<accession>A0ABW8TXB8</accession>
<dbReference type="Gene3D" id="3.30.300.210">
    <property type="entry name" value="Nutrient germinant receptor protein C, domain 3"/>
    <property type="match status" value="1"/>
</dbReference>
<keyword evidence="11" id="KW-1185">Reference proteome</keyword>
<keyword evidence="7" id="KW-0449">Lipoprotein</keyword>
<dbReference type="PROSITE" id="PS51257">
    <property type="entry name" value="PROKAR_LIPOPROTEIN"/>
    <property type="match status" value="1"/>
</dbReference>
<dbReference type="InterPro" id="IPR038501">
    <property type="entry name" value="Spore_GerAC_C_sf"/>
</dbReference>